<feature type="domain" description="Antitoxin Xre/MbcA/ParS-like toxin-binding" evidence="1">
    <location>
        <begin position="78"/>
        <end position="125"/>
    </location>
</feature>
<dbReference type="Proteomes" id="UP001139158">
    <property type="component" value="Unassembled WGS sequence"/>
</dbReference>
<evidence type="ECO:0000313" key="2">
    <source>
        <dbReference type="EMBL" id="MCC3299791.1"/>
    </source>
</evidence>
<keyword evidence="3" id="KW-1185">Reference proteome</keyword>
<dbReference type="RefSeq" id="WP_227897796.1">
    <property type="nucleotide sequence ID" value="NZ_CP099467.1"/>
</dbReference>
<dbReference type="EMBL" id="JAJFZV010000020">
    <property type="protein sequence ID" value="MCC3299791.1"/>
    <property type="molecule type" value="Genomic_DNA"/>
</dbReference>
<evidence type="ECO:0000313" key="3">
    <source>
        <dbReference type="Proteomes" id="UP001139158"/>
    </source>
</evidence>
<comment type="caution">
    <text evidence="2">The sequence shown here is derived from an EMBL/GenBank/DDBJ whole genome shotgun (WGS) entry which is preliminary data.</text>
</comment>
<organism evidence="2 3">
    <name type="scientific">Arthrobacter caoxuetaonis</name>
    <dbReference type="NCBI Taxonomy" id="2886935"/>
    <lineage>
        <taxon>Bacteria</taxon>
        <taxon>Bacillati</taxon>
        <taxon>Actinomycetota</taxon>
        <taxon>Actinomycetes</taxon>
        <taxon>Micrococcales</taxon>
        <taxon>Micrococcaceae</taxon>
        <taxon>Arthrobacter</taxon>
    </lineage>
</organism>
<proteinExistence type="predicted"/>
<reference evidence="2" key="1">
    <citation type="submission" date="2021-10" db="EMBL/GenBank/DDBJ databases">
        <title>Novel species in genus Arthrobacter.</title>
        <authorList>
            <person name="Liu Y."/>
        </authorList>
    </citation>
    <scope>NUCLEOTIDE SEQUENCE</scope>
    <source>
        <strain evidence="2">Zg-Y453</strain>
    </source>
</reference>
<sequence length="127" mass="13237">MATSRVPSRRSVAVGSWNPSGAQQRTVLLTESLGGAPAAAELLGVSPGKLSRWMNGAESPGVDAWRTIIDLDYALARAQMIWGREAAVQWILGSNAHLGGARPVDVLRNGGTAEIIDALDAAQSGAF</sequence>
<gene>
    <name evidence="2" type="ORF">LJ757_18695</name>
</gene>
<accession>A0A9X1MHN2</accession>
<dbReference type="InterPro" id="IPR024467">
    <property type="entry name" value="Xre/MbcA/ParS-like_toxin-bd"/>
</dbReference>
<evidence type="ECO:0000259" key="1">
    <source>
        <dbReference type="Pfam" id="PF09722"/>
    </source>
</evidence>
<dbReference type="AlphaFoldDB" id="A0A9X1MHN2"/>
<protein>
    <submittedName>
        <fullName evidence="2">DUF2384 domain-containing protein</fullName>
    </submittedName>
</protein>
<name>A0A9X1MHN2_9MICC</name>
<dbReference type="Pfam" id="PF09722">
    <property type="entry name" value="Xre_MbcA_ParS_C"/>
    <property type="match status" value="1"/>
</dbReference>